<evidence type="ECO:0000313" key="6">
    <source>
        <dbReference type="Proteomes" id="UP000805841"/>
    </source>
</evidence>
<keyword evidence="3 4" id="KW-0732">Signal</keyword>
<evidence type="ECO:0000313" key="5">
    <source>
        <dbReference type="EMBL" id="MBD1600547.1"/>
    </source>
</evidence>
<dbReference type="Gene3D" id="2.40.160.10">
    <property type="entry name" value="Porin"/>
    <property type="match status" value="1"/>
</dbReference>
<comment type="caution">
    <text evidence="5">The sequence shown here is derived from an EMBL/GenBank/DDBJ whole genome shotgun (WGS) entry which is preliminary data.</text>
</comment>
<accession>A0ABR7Z589</accession>
<dbReference type="PANTHER" id="PTHR34596">
    <property type="entry name" value="CHITOPORIN"/>
    <property type="match status" value="1"/>
</dbReference>
<dbReference type="PANTHER" id="PTHR34596:SF2">
    <property type="entry name" value="CHITOPORIN"/>
    <property type="match status" value="1"/>
</dbReference>
<keyword evidence="2" id="KW-0813">Transport</keyword>
<gene>
    <name evidence="5" type="ORF">HAQ05_17785</name>
</gene>
<dbReference type="Proteomes" id="UP000805841">
    <property type="component" value="Unassembled WGS sequence"/>
</dbReference>
<comment type="similarity">
    <text evidence="1">Belongs to the outer membrane porin (Opr) (TC 1.B.25) family.</text>
</comment>
<keyword evidence="6" id="KW-1185">Reference proteome</keyword>
<evidence type="ECO:0000256" key="4">
    <source>
        <dbReference type="SAM" id="SignalP"/>
    </source>
</evidence>
<name>A0ABR7Z589_9PSED</name>
<protein>
    <submittedName>
        <fullName evidence="5">OprD family porin</fullName>
    </submittedName>
</protein>
<evidence type="ECO:0000256" key="1">
    <source>
        <dbReference type="ARBA" id="ARBA00009075"/>
    </source>
</evidence>
<reference evidence="5 6" key="1">
    <citation type="journal article" date="2020" name="Insects">
        <title>Bacteria Belonging to Pseudomonas typographi sp. nov. from the Bark Beetle Ips typographus Have Genomic Potential to Aid in the Host Ecology.</title>
        <authorList>
            <person name="Peral-Aranega E."/>
            <person name="Saati-Santamaria Z."/>
            <person name="Kolarik M."/>
            <person name="Rivas R."/>
            <person name="Garcia-Fraile P."/>
        </authorList>
    </citation>
    <scope>NUCLEOTIDE SEQUENCE [LARGE SCALE GENOMIC DNA]</scope>
    <source>
        <strain evidence="5 6">CA3A</strain>
    </source>
</reference>
<evidence type="ECO:0000256" key="2">
    <source>
        <dbReference type="ARBA" id="ARBA00022448"/>
    </source>
</evidence>
<dbReference type="Pfam" id="PF03573">
    <property type="entry name" value="OprD"/>
    <property type="match status" value="1"/>
</dbReference>
<sequence>MNYKINKVQFVAMWFGCSGLSTVANAAFVDDAQYTLQMRNFYINGDYRSRGVAQSKKEEWAQGFLFTAQSGWTEGAVGFALEANASLGVKLDTGRSRSNTGLLPNVFGNTGPGEYSQLSGIAKVRYAGTQLQAGELRPQLPILTSSDLRLLPQTFSGYMLVVKDFEPVTLQLGHFSGTSYRASTNANEKLHIYTSTAQSDDFRYAAVQYKVSPSLQLEVWHDELENIYSQEFYNVIAQTSFKGWQWGASLGWFNNRDAGSQRAGNIDNQLATHMFSASSQGHTFRLGYQESRGATDFPQIVQTDVAMANGVMVLGFNRAHEQSWQARYDLDFAAYGVPGLRMFARYLHGDGFRVNGRNGKEWERNLDLSYTVQSGPLRSLTVRWRHASVRSDAVVGLDEHRLIIQYTYSFK</sequence>
<dbReference type="RefSeq" id="WP_190422947.1">
    <property type="nucleotide sequence ID" value="NZ_JAAOCA010000022.1"/>
</dbReference>
<dbReference type="InterPro" id="IPR005318">
    <property type="entry name" value="OM_porin_bac"/>
</dbReference>
<organism evidence="5 6">
    <name type="scientific">Pseudomonas typographi</name>
    <dbReference type="NCBI Taxonomy" id="2715964"/>
    <lineage>
        <taxon>Bacteria</taxon>
        <taxon>Pseudomonadati</taxon>
        <taxon>Pseudomonadota</taxon>
        <taxon>Gammaproteobacteria</taxon>
        <taxon>Pseudomonadales</taxon>
        <taxon>Pseudomonadaceae</taxon>
        <taxon>Pseudomonas</taxon>
    </lineage>
</organism>
<feature type="chain" id="PRO_5045244942" evidence="4">
    <location>
        <begin position="27"/>
        <end position="411"/>
    </location>
</feature>
<feature type="signal peptide" evidence="4">
    <location>
        <begin position="1"/>
        <end position="26"/>
    </location>
</feature>
<dbReference type="InterPro" id="IPR023614">
    <property type="entry name" value="Porin_dom_sf"/>
</dbReference>
<proteinExistence type="inferred from homology"/>
<dbReference type="EMBL" id="JAAOCA010000022">
    <property type="protein sequence ID" value="MBD1600547.1"/>
    <property type="molecule type" value="Genomic_DNA"/>
</dbReference>
<evidence type="ECO:0000256" key="3">
    <source>
        <dbReference type="ARBA" id="ARBA00022729"/>
    </source>
</evidence>